<dbReference type="PANTHER" id="PTHR10257:SF3">
    <property type="entry name" value="SERINE_THREONINE-PROTEIN PHOSPHATASE 2A 56 KDA REGULATORY SUBUNIT GAMMA ISOFORM"/>
    <property type="match status" value="1"/>
</dbReference>
<evidence type="ECO:0000313" key="2">
    <source>
        <dbReference type="Proteomes" id="UP000717585"/>
    </source>
</evidence>
<proteinExistence type="predicted"/>
<organism evidence="1 2">
    <name type="scientific">Carpediemonas membranifera</name>
    <dbReference type="NCBI Taxonomy" id="201153"/>
    <lineage>
        <taxon>Eukaryota</taxon>
        <taxon>Metamonada</taxon>
        <taxon>Carpediemonas-like organisms</taxon>
        <taxon>Carpediemonas</taxon>
    </lineage>
</organism>
<dbReference type="GO" id="GO:0007165">
    <property type="term" value="P:signal transduction"/>
    <property type="evidence" value="ECO:0007669"/>
    <property type="project" value="InterPro"/>
</dbReference>
<dbReference type="InterPro" id="IPR002554">
    <property type="entry name" value="PP2A_B56"/>
</dbReference>
<comment type="caution">
    <text evidence="1">The sequence shown here is derived from an EMBL/GenBank/DDBJ whole genome shotgun (WGS) entry which is preliminary data.</text>
</comment>
<dbReference type="GO" id="GO:0019888">
    <property type="term" value="F:protein phosphatase regulator activity"/>
    <property type="evidence" value="ECO:0007669"/>
    <property type="project" value="InterPro"/>
</dbReference>
<dbReference type="InterPro" id="IPR016024">
    <property type="entry name" value="ARM-type_fold"/>
</dbReference>
<dbReference type="GO" id="GO:0000159">
    <property type="term" value="C:protein phosphatase type 2A complex"/>
    <property type="evidence" value="ECO:0007669"/>
    <property type="project" value="InterPro"/>
</dbReference>
<name>A0A8J6AU31_9EUKA</name>
<reference evidence="1" key="1">
    <citation type="submission" date="2021-05" db="EMBL/GenBank/DDBJ databases">
        <title>A free-living protist that lacks canonical eukaryotic 1 DNA replication and segregation systems.</title>
        <authorList>
            <person name="Salas-Leiva D.E."/>
            <person name="Tromer E.C."/>
            <person name="Curtis B.A."/>
            <person name="Jerlstrom-Hultqvist J."/>
            <person name="Kolisko M."/>
            <person name="Yi Z."/>
            <person name="Salas-Leiva J.S."/>
            <person name="Gallot-Lavallee L."/>
            <person name="Kops G.J.P.L."/>
            <person name="Archibald J.M."/>
            <person name="Simpson A.G.B."/>
            <person name="Roger A.J."/>
        </authorList>
    </citation>
    <scope>NUCLEOTIDE SEQUENCE</scope>
    <source>
        <strain evidence="1">BICM</strain>
    </source>
</reference>
<accession>A0A8J6AU31</accession>
<dbReference type="Proteomes" id="UP000717585">
    <property type="component" value="Unassembled WGS sequence"/>
</dbReference>
<dbReference type="GO" id="GO:0016779">
    <property type="term" value="F:nucleotidyltransferase activity"/>
    <property type="evidence" value="ECO:0007669"/>
    <property type="project" value="UniProtKB-KW"/>
</dbReference>
<dbReference type="Gene3D" id="1.25.10.10">
    <property type="entry name" value="Leucine-rich Repeat Variant"/>
    <property type="match status" value="1"/>
</dbReference>
<gene>
    <name evidence="1" type="ORF">J8273_5472</name>
</gene>
<evidence type="ECO:0000313" key="1">
    <source>
        <dbReference type="EMBL" id="KAG9392480.1"/>
    </source>
</evidence>
<dbReference type="PANTHER" id="PTHR10257">
    <property type="entry name" value="SERINE/THREONINE PROTEIN PHOSPHATASE 2A PP2A REGULATORY SUBUNIT B"/>
    <property type="match status" value="1"/>
</dbReference>
<dbReference type="EMBL" id="JAHDYR010000038">
    <property type="protein sequence ID" value="KAG9392480.1"/>
    <property type="molecule type" value="Genomic_DNA"/>
</dbReference>
<protein>
    <submittedName>
        <fullName evidence="1">Phosphatidate cytidylyltransferase</fullName>
    </submittedName>
</protein>
<dbReference type="InterPro" id="IPR011989">
    <property type="entry name" value="ARM-like"/>
</dbReference>
<dbReference type="OrthoDB" id="10264446at2759"/>
<keyword evidence="1" id="KW-0808">Transferase</keyword>
<dbReference type="AlphaFoldDB" id="A0A8J6AU31"/>
<sequence>MTPMEYKRRRHSSFSEKPPILANFFSVDTSGKPNVLSDTFLLPNFNIVPRTERPVLLIRKLKQCTCANPIVDDAASNSRTYAYCEMKRQALMDILRYIENPQLPSSSDRPLWTPEALVAFFRMFQANVFRPLPASGLESDGVDPAYYEPKLDHNWPILQPIYEIFLRVLVSPMDRKQFHRMLPPSFISKLIGQFSTEDTRELDYLKTALHRIYVEATAYRPLIRRQMNAAIHTFMATSQPFSGIPEFLEIYSSIINGFSMPLKPEHASLFKQTLLPLHKADNISSFSEQLLRCSVQMARFSGLLGVDIVSYLCRVFPQTCTAKAVFFLDELECIAGVVAPDVYPAIAPMLLKILPECIRSDNFRISDRAIAILNSEDLFLTRVLALFPGPMLDRLVHPLAYVILAHWNEGLAKPAAKALHRLIRVDPVGVYKRVRSFKEAAEACNESRVRSVENWATLLDQCAQSANARSSMVAHAKERAALALPPAVIYNVTGDELENDLILDFSDSDSDSDIGERKRRKLSLLPYETADV</sequence>
<dbReference type="Pfam" id="PF01603">
    <property type="entry name" value="B56"/>
    <property type="match status" value="1"/>
</dbReference>
<keyword evidence="2" id="KW-1185">Reference proteome</keyword>
<dbReference type="SUPFAM" id="SSF48371">
    <property type="entry name" value="ARM repeat"/>
    <property type="match status" value="1"/>
</dbReference>
<keyword evidence="1" id="KW-0548">Nucleotidyltransferase</keyword>